<proteinExistence type="predicted"/>
<dbReference type="Proteomes" id="UP000245207">
    <property type="component" value="Unassembled WGS sequence"/>
</dbReference>
<evidence type="ECO:0000313" key="2">
    <source>
        <dbReference type="Proteomes" id="UP000245207"/>
    </source>
</evidence>
<dbReference type="OrthoDB" id="1732913at2759"/>
<reference evidence="1 2" key="1">
    <citation type="journal article" date="2018" name="Mol. Plant">
        <title>The genome of Artemisia annua provides insight into the evolution of Asteraceae family and artemisinin biosynthesis.</title>
        <authorList>
            <person name="Shen Q."/>
            <person name="Zhang L."/>
            <person name="Liao Z."/>
            <person name="Wang S."/>
            <person name="Yan T."/>
            <person name="Shi P."/>
            <person name="Liu M."/>
            <person name="Fu X."/>
            <person name="Pan Q."/>
            <person name="Wang Y."/>
            <person name="Lv Z."/>
            <person name="Lu X."/>
            <person name="Zhang F."/>
            <person name="Jiang W."/>
            <person name="Ma Y."/>
            <person name="Chen M."/>
            <person name="Hao X."/>
            <person name="Li L."/>
            <person name="Tang Y."/>
            <person name="Lv G."/>
            <person name="Zhou Y."/>
            <person name="Sun X."/>
            <person name="Brodelius P.E."/>
            <person name="Rose J.K.C."/>
            <person name="Tang K."/>
        </authorList>
    </citation>
    <scope>NUCLEOTIDE SEQUENCE [LARGE SCALE GENOMIC DNA]</scope>
    <source>
        <strain evidence="2">cv. Huhao1</strain>
        <tissue evidence="1">Leaf</tissue>
    </source>
</reference>
<dbReference type="STRING" id="35608.A0A2U1KL53"/>
<sequence>MAGLEMHNRHRPLIQFGTKKETGFRCALLRDSVNQLPYFPQAFTSLAIESKYMKRWEFDSIAQAAKGLMSWFHQISRINIPNTKYITSSGEAFHEAGAASPSTCCSSEDENS</sequence>
<accession>A0A2U1KL53</accession>
<name>A0A2U1KL53_ARTAN</name>
<dbReference type="EMBL" id="PKPP01016783">
    <property type="protein sequence ID" value="PWA37431.1"/>
    <property type="molecule type" value="Genomic_DNA"/>
</dbReference>
<organism evidence="1 2">
    <name type="scientific">Artemisia annua</name>
    <name type="common">Sweet wormwood</name>
    <dbReference type="NCBI Taxonomy" id="35608"/>
    <lineage>
        <taxon>Eukaryota</taxon>
        <taxon>Viridiplantae</taxon>
        <taxon>Streptophyta</taxon>
        <taxon>Embryophyta</taxon>
        <taxon>Tracheophyta</taxon>
        <taxon>Spermatophyta</taxon>
        <taxon>Magnoliopsida</taxon>
        <taxon>eudicotyledons</taxon>
        <taxon>Gunneridae</taxon>
        <taxon>Pentapetalae</taxon>
        <taxon>asterids</taxon>
        <taxon>campanulids</taxon>
        <taxon>Asterales</taxon>
        <taxon>Asteraceae</taxon>
        <taxon>Asteroideae</taxon>
        <taxon>Anthemideae</taxon>
        <taxon>Artemisiinae</taxon>
        <taxon>Artemisia</taxon>
    </lineage>
</organism>
<dbReference type="AlphaFoldDB" id="A0A2U1KL53"/>
<keyword evidence="2" id="KW-1185">Reference proteome</keyword>
<evidence type="ECO:0000313" key="1">
    <source>
        <dbReference type="EMBL" id="PWA37431.1"/>
    </source>
</evidence>
<gene>
    <name evidence="1" type="ORF">CTI12_AA574520</name>
</gene>
<comment type="caution">
    <text evidence="1">The sequence shown here is derived from an EMBL/GenBank/DDBJ whole genome shotgun (WGS) entry which is preliminary data.</text>
</comment>
<protein>
    <submittedName>
        <fullName evidence="1">Uncharacterized protein</fullName>
    </submittedName>
</protein>